<evidence type="ECO:0000256" key="7">
    <source>
        <dbReference type="ARBA" id="ARBA00022958"/>
    </source>
</evidence>
<keyword evidence="12" id="KW-1185">Reference proteome</keyword>
<evidence type="ECO:0000259" key="10">
    <source>
        <dbReference type="PROSITE" id="PS51385"/>
    </source>
</evidence>
<dbReference type="GO" id="GO:0046496">
    <property type="term" value="P:nicotinamide nucleotide metabolic process"/>
    <property type="evidence" value="ECO:0007669"/>
    <property type="project" value="EnsemblFungi"/>
</dbReference>
<dbReference type="Proteomes" id="UP000186594">
    <property type="component" value="Unassembled WGS sequence"/>
</dbReference>
<dbReference type="AlphaFoldDB" id="A0A1U7LHC3"/>
<accession>A0A1U7LHC3</accession>
<dbReference type="EMBL" id="LXFE01003971">
    <property type="protein sequence ID" value="OLL22044.1"/>
    <property type="molecule type" value="Genomic_DNA"/>
</dbReference>
<gene>
    <name evidence="11" type="ORF">NEOLI_002990</name>
</gene>
<comment type="catalytic activity">
    <reaction evidence="2">
        <text>(6R)-NADPHX = (6S)-NADPHX</text>
        <dbReference type="Rhea" id="RHEA:32227"/>
        <dbReference type="ChEBI" id="CHEBI:64076"/>
        <dbReference type="ChEBI" id="CHEBI:64077"/>
        <dbReference type="EC" id="5.1.99.6"/>
    </reaction>
</comment>
<evidence type="ECO:0000256" key="1">
    <source>
        <dbReference type="ARBA" id="ARBA00000013"/>
    </source>
</evidence>
<comment type="catalytic activity">
    <reaction evidence="1">
        <text>(6R)-NADHX = (6S)-NADHX</text>
        <dbReference type="Rhea" id="RHEA:32215"/>
        <dbReference type="ChEBI" id="CHEBI:64074"/>
        <dbReference type="ChEBI" id="CHEBI:64075"/>
        <dbReference type="EC" id="5.1.99.6"/>
    </reaction>
</comment>
<keyword evidence="7" id="KW-0630">Potassium</keyword>
<evidence type="ECO:0000256" key="8">
    <source>
        <dbReference type="ARBA" id="ARBA00023027"/>
    </source>
</evidence>
<name>A0A1U7LHC3_NEOID</name>
<dbReference type="OrthoDB" id="10064708at2759"/>
<dbReference type="GO" id="GO:0000166">
    <property type="term" value="F:nucleotide binding"/>
    <property type="evidence" value="ECO:0007669"/>
    <property type="project" value="UniProtKB-KW"/>
</dbReference>
<evidence type="ECO:0000313" key="11">
    <source>
        <dbReference type="EMBL" id="OLL22044.1"/>
    </source>
</evidence>
<dbReference type="STRING" id="1198029.A0A1U7LHC3"/>
<dbReference type="PANTHER" id="PTHR13232:SF10">
    <property type="entry name" value="NAD(P)H-HYDRATE EPIMERASE"/>
    <property type="match status" value="1"/>
</dbReference>
<dbReference type="OMA" id="RHLFHYG"/>
<dbReference type="SUPFAM" id="SSF64153">
    <property type="entry name" value="YjeF N-terminal domain-like"/>
    <property type="match status" value="1"/>
</dbReference>
<dbReference type="EC" id="5.1.99.6" evidence="3"/>
<dbReference type="InterPro" id="IPR032976">
    <property type="entry name" value="YJEFN_prot_NAXE-like"/>
</dbReference>
<evidence type="ECO:0000313" key="12">
    <source>
        <dbReference type="Proteomes" id="UP000186594"/>
    </source>
</evidence>
<evidence type="ECO:0000256" key="9">
    <source>
        <dbReference type="ARBA" id="ARBA00023235"/>
    </source>
</evidence>
<sequence>MTATIKMLSAAAASQLDRDLMSFGAFSIDQLMELAGLSVAQALYKLQQPDPDRKTNIAILCGTGNNAGDGLRLCTQLEALGVPFKNQLAEVIDPANYIIDALFGFNFSGPVREPFPCVIEAMEKTLKPILSVDVPSSWDVDNGPPNKGVGKDFYPTALISLTAPKPCFKFLPKTSRHFLGGRFVSPDILKKYGLELPKYPGYEQVVEITGLELNNTRDDEN</sequence>
<dbReference type="InterPro" id="IPR004443">
    <property type="entry name" value="YjeF_N_dom"/>
</dbReference>
<evidence type="ECO:0000256" key="6">
    <source>
        <dbReference type="ARBA" id="ARBA00022857"/>
    </source>
</evidence>
<dbReference type="GO" id="GO:0052856">
    <property type="term" value="F:NAD(P)HX epimerase activity"/>
    <property type="evidence" value="ECO:0007669"/>
    <property type="project" value="UniProtKB-EC"/>
</dbReference>
<dbReference type="PANTHER" id="PTHR13232">
    <property type="entry name" value="NAD(P)H-HYDRATE EPIMERASE"/>
    <property type="match status" value="1"/>
</dbReference>
<keyword evidence="4" id="KW-0479">Metal-binding</keyword>
<feature type="domain" description="YjeF N-terminal" evidence="10">
    <location>
        <begin position="13"/>
        <end position="196"/>
    </location>
</feature>
<organism evidence="11 12">
    <name type="scientific">Neolecta irregularis (strain DAH-3)</name>
    <dbReference type="NCBI Taxonomy" id="1198029"/>
    <lineage>
        <taxon>Eukaryota</taxon>
        <taxon>Fungi</taxon>
        <taxon>Dikarya</taxon>
        <taxon>Ascomycota</taxon>
        <taxon>Taphrinomycotina</taxon>
        <taxon>Neolectales</taxon>
        <taxon>Neolectaceae</taxon>
        <taxon>Neolecta</taxon>
    </lineage>
</organism>
<dbReference type="PROSITE" id="PS51385">
    <property type="entry name" value="YJEF_N"/>
    <property type="match status" value="1"/>
</dbReference>
<evidence type="ECO:0000256" key="4">
    <source>
        <dbReference type="ARBA" id="ARBA00022723"/>
    </source>
</evidence>
<protein>
    <recommendedName>
        <fullName evidence="3">NAD(P)H-hydrate epimerase</fullName>
        <ecNumber evidence="3">5.1.99.6</ecNumber>
    </recommendedName>
</protein>
<dbReference type="Gene3D" id="3.40.50.10260">
    <property type="entry name" value="YjeF N-terminal domain"/>
    <property type="match status" value="1"/>
</dbReference>
<keyword evidence="6" id="KW-0521">NADP</keyword>
<keyword evidence="5" id="KW-0547">Nucleotide-binding</keyword>
<comment type="caution">
    <text evidence="11">The sequence shown here is derived from an EMBL/GenBank/DDBJ whole genome shotgun (WGS) entry which is preliminary data.</text>
</comment>
<keyword evidence="9" id="KW-0413">Isomerase</keyword>
<evidence type="ECO:0000256" key="5">
    <source>
        <dbReference type="ARBA" id="ARBA00022741"/>
    </source>
</evidence>
<evidence type="ECO:0000256" key="2">
    <source>
        <dbReference type="ARBA" id="ARBA00000909"/>
    </source>
</evidence>
<dbReference type="InterPro" id="IPR036652">
    <property type="entry name" value="YjeF_N_dom_sf"/>
</dbReference>
<reference evidence="11 12" key="1">
    <citation type="submission" date="2016-04" db="EMBL/GenBank/DDBJ databases">
        <title>Evolutionary innovation and constraint leading to complex multicellularity in the Ascomycota.</title>
        <authorList>
            <person name="Cisse O."/>
            <person name="Nguyen A."/>
            <person name="Hewitt D.A."/>
            <person name="Jedd G."/>
            <person name="Stajich J.E."/>
        </authorList>
    </citation>
    <scope>NUCLEOTIDE SEQUENCE [LARGE SCALE GENOMIC DNA]</scope>
    <source>
        <strain evidence="11 12">DAH-3</strain>
    </source>
</reference>
<dbReference type="GO" id="GO:0005739">
    <property type="term" value="C:mitochondrion"/>
    <property type="evidence" value="ECO:0007669"/>
    <property type="project" value="TreeGrafter"/>
</dbReference>
<keyword evidence="8" id="KW-0520">NAD</keyword>
<dbReference type="GO" id="GO:0046872">
    <property type="term" value="F:metal ion binding"/>
    <property type="evidence" value="ECO:0007669"/>
    <property type="project" value="UniProtKB-KW"/>
</dbReference>
<dbReference type="Pfam" id="PF03853">
    <property type="entry name" value="YjeF_N"/>
    <property type="match status" value="2"/>
</dbReference>
<evidence type="ECO:0000256" key="3">
    <source>
        <dbReference type="ARBA" id="ARBA00012228"/>
    </source>
</evidence>
<proteinExistence type="predicted"/>